<dbReference type="AlphaFoldDB" id="A0A6J8DZ70"/>
<dbReference type="PROSITE" id="PS00018">
    <property type="entry name" value="EF_HAND_1"/>
    <property type="match status" value="1"/>
</dbReference>
<dbReference type="EMBL" id="CACVKT020008119">
    <property type="protein sequence ID" value="CAC5413058.1"/>
    <property type="molecule type" value="Genomic_DNA"/>
</dbReference>
<dbReference type="Gene3D" id="1.10.533.10">
    <property type="entry name" value="Death Domain, Fas"/>
    <property type="match status" value="1"/>
</dbReference>
<dbReference type="Proteomes" id="UP000507470">
    <property type="component" value="Unassembled WGS sequence"/>
</dbReference>
<dbReference type="PROSITE" id="PS50106">
    <property type="entry name" value="PDZ"/>
    <property type="match status" value="1"/>
</dbReference>
<gene>
    <name evidence="3" type="ORF">MCOR_46003</name>
</gene>
<dbReference type="InterPro" id="IPR001478">
    <property type="entry name" value="PDZ"/>
</dbReference>
<dbReference type="InterPro" id="IPR018247">
    <property type="entry name" value="EF_Hand_1_Ca_BS"/>
</dbReference>
<dbReference type="InterPro" id="IPR000488">
    <property type="entry name" value="Death_dom"/>
</dbReference>
<dbReference type="Pfam" id="PF00531">
    <property type="entry name" value="Death"/>
    <property type="match status" value="1"/>
</dbReference>
<dbReference type="GO" id="GO:0007165">
    <property type="term" value="P:signal transduction"/>
    <property type="evidence" value="ECO:0007669"/>
    <property type="project" value="InterPro"/>
</dbReference>
<sequence>MGSTPYDTFRNIKQRLEEEPENISWTLPRKVCILKVTGKLGIKVKVYESRICDKTYAIVTRVKDECRLIQGHNLAEYERIISINNTNIETYTEDCVLHLLQTHQPDVELLVCRLDLKRYRDPSGSYTSEMSGRPSIKIKQVKPEESTNQIISAESLPDSLVPGHFLEDRNISVPVINSPSEMMYNLEPCTCNSLDSATRKPKPNINPKGNTEIYIKYPHCVKWSSTKTITLDRGNKQNFGFKYKIKQCTYRQDDWYTLVVEVKDTPAEGKLMIGDYIRSINGQALATPHEAFKMMDKLEDLITAKIVLQRPEDVVEDFRGKIQQAKDICSAKQINPAINEPKNRKPMRQNSSTSQKSTGSGKLFPGEQKLMAVHPSKTEAAKTGLKYKQADNNTLVSGLFNVVRPGSSCSNSNESHMNFLENEKLVDNSEVHLIVPEPPVLNNNNQILSEFQSNRTVKLPKIRIFICGNEARALAKLLVPSSFLKTDTSSAHCLYECVKCTMDMSKAGDVSFMPWSSYDNLLQSEETTRLHASNDSLVNGEVNKQREEDYLHRGVVNTEIFIVPDEKLFQYGCHYLFTRTSLFLLTFNGAKVLNSAAGEILRLQNLIHTIRCCVGYDSNIFTYGLLNSEQADFKDEVQTLFYTSYGQQIRKYSVTIPDLIISDENSNQIPSKILKKNVWKAVSETIQKQPVSILSVVMMAQLERLRQEGKQIITEEEFAKMFKMAVPNGEPSLQHVVWTTLKEFGELLSPKAAPLNLPNNQQMEKLLFIDPEIILQHVQGLVCIPQRHSSSSDITKHWIKLVATGNISKEDLLSIISSQSINAEKILNLMLAFGMIFKHFIDQDGIEQYLFPYFLSEQGHINHQRTDQSNACLYLQCVDQTHLSSMQFYQLAFSISNQSDGNRISLTSAYSCTLHHQGHEITLVHHKFQDRMQIIIQKSERNKKLHYIYQWFCDVCHAVLPPEVHYVLGPECPLQEDCEVKGSMTSMHVVDISSRRSILCKTTRIDNHKAVRRWLQDQSTEPKVYIKDLPYNVFHKLFTYLQCGTTLGQDWKGLSGLLGLSINDINVYETKKDPAMVLLLDQDQTNRLTVHELIELLDHPDMKRKDLIELLQNWLDSRNR</sequence>
<keyword evidence="4" id="KW-1185">Reference proteome</keyword>
<dbReference type="InterPro" id="IPR036034">
    <property type="entry name" value="PDZ_sf"/>
</dbReference>
<proteinExistence type="predicted"/>
<feature type="region of interest" description="Disordered" evidence="1">
    <location>
        <begin position="335"/>
        <end position="365"/>
    </location>
</feature>
<dbReference type="OrthoDB" id="6051850at2759"/>
<protein>
    <recommendedName>
        <fullName evidence="2">PDZ domain-containing protein</fullName>
    </recommendedName>
</protein>
<name>A0A6J8DZ70_MYTCO</name>
<reference evidence="3 4" key="1">
    <citation type="submission" date="2020-06" db="EMBL/GenBank/DDBJ databases">
        <authorList>
            <person name="Li R."/>
            <person name="Bekaert M."/>
        </authorList>
    </citation>
    <scope>NUCLEOTIDE SEQUENCE [LARGE SCALE GENOMIC DNA]</scope>
    <source>
        <strain evidence="4">wild</strain>
    </source>
</reference>
<organism evidence="3 4">
    <name type="scientific">Mytilus coruscus</name>
    <name type="common">Sea mussel</name>
    <dbReference type="NCBI Taxonomy" id="42192"/>
    <lineage>
        <taxon>Eukaryota</taxon>
        <taxon>Metazoa</taxon>
        <taxon>Spiralia</taxon>
        <taxon>Lophotrochozoa</taxon>
        <taxon>Mollusca</taxon>
        <taxon>Bivalvia</taxon>
        <taxon>Autobranchia</taxon>
        <taxon>Pteriomorphia</taxon>
        <taxon>Mytilida</taxon>
        <taxon>Mytiloidea</taxon>
        <taxon>Mytilidae</taxon>
        <taxon>Mytilinae</taxon>
        <taxon>Mytilus</taxon>
    </lineage>
</organism>
<evidence type="ECO:0000259" key="2">
    <source>
        <dbReference type="PROSITE" id="PS50106"/>
    </source>
</evidence>
<dbReference type="SUPFAM" id="SSF47986">
    <property type="entry name" value="DEATH domain"/>
    <property type="match status" value="1"/>
</dbReference>
<accession>A0A6J8DZ70</accession>
<dbReference type="SUPFAM" id="SSF50156">
    <property type="entry name" value="PDZ domain-like"/>
    <property type="match status" value="2"/>
</dbReference>
<evidence type="ECO:0000256" key="1">
    <source>
        <dbReference type="SAM" id="MobiDB-lite"/>
    </source>
</evidence>
<evidence type="ECO:0000313" key="4">
    <source>
        <dbReference type="Proteomes" id="UP000507470"/>
    </source>
</evidence>
<evidence type="ECO:0000313" key="3">
    <source>
        <dbReference type="EMBL" id="CAC5413058.1"/>
    </source>
</evidence>
<dbReference type="InterPro" id="IPR011029">
    <property type="entry name" value="DEATH-like_dom_sf"/>
</dbReference>
<dbReference type="SMART" id="SM00228">
    <property type="entry name" value="PDZ"/>
    <property type="match status" value="2"/>
</dbReference>
<feature type="domain" description="PDZ" evidence="2">
    <location>
        <begin position="228"/>
        <end position="310"/>
    </location>
</feature>
<feature type="compositionally biased region" description="Low complexity" evidence="1">
    <location>
        <begin position="349"/>
        <end position="362"/>
    </location>
</feature>
<dbReference type="Gene3D" id="2.30.42.10">
    <property type="match status" value="2"/>
</dbReference>